<gene>
    <name evidence="7" type="ORF">GCM10022277_11160</name>
</gene>
<evidence type="ECO:0000256" key="3">
    <source>
        <dbReference type="ARBA" id="ARBA00023110"/>
    </source>
</evidence>
<dbReference type="PROSITE" id="PS00170">
    <property type="entry name" value="CSA_PPIASE_1"/>
    <property type="match status" value="1"/>
</dbReference>
<sequence length="211" mass="23214">MTKTKQLFSLLTSLITFLFISHSAHAESPKVVLETNHGNITIVLNQEKAPKTVENFLQYVNDGFYNGVIFHRVIPHFMIQTGGFDKSMTRKATRAPIENEATNGLSNKRGTVAMARTSSINSATSQFFINGIDNLFLDHKDKSSQKFGYAVFGEITSDSYSTLDAISAISTTAKYGHQNVPTKQVIIEKAYQIKEAAETIDASSNEPTPAS</sequence>
<dbReference type="Pfam" id="PF00160">
    <property type="entry name" value="Pro_isomerase"/>
    <property type="match status" value="1"/>
</dbReference>
<dbReference type="InterPro" id="IPR024936">
    <property type="entry name" value="Cyclophilin-type_PPIase"/>
</dbReference>
<comment type="caution">
    <text evidence="7">The sequence shown here is derived from an EMBL/GenBank/DDBJ whole genome shotgun (WGS) entry which is preliminary data.</text>
</comment>
<dbReference type="EC" id="5.2.1.8" evidence="5"/>
<evidence type="ECO:0000313" key="7">
    <source>
        <dbReference type="EMBL" id="GAA3917876.1"/>
    </source>
</evidence>
<evidence type="ECO:0000256" key="5">
    <source>
        <dbReference type="RuleBase" id="RU363019"/>
    </source>
</evidence>
<evidence type="ECO:0000259" key="6">
    <source>
        <dbReference type="PROSITE" id="PS50072"/>
    </source>
</evidence>
<accession>A0ABP7MA63</accession>
<dbReference type="PROSITE" id="PS50072">
    <property type="entry name" value="CSA_PPIASE_2"/>
    <property type="match status" value="1"/>
</dbReference>
<evidence type="ECO:0000256" key="2">
    <source>
        <dbReference type="ARBA" id="ARBA00007365"/>
    </source>
</evidence>
<dbReference type="Proteomes" id="UP001501565">
    <property type="component" value="Unassembled WGS sequence"/>
</dbReference>
<proteinExistence type="inferred from homology"/>
<keyword evidence="4 5" id="KW-0413">Isomerase</keyword>
<keyword evidence="8" id="KW-1185">Reference proteome</keyword>
<dbReference type="Gene3D" id="2.40.100.10">
    <property type="entry name" value="Cyclophilin-like"/>
    <property type="match status" value="1"/>
</dbReference>
<dbReference type="PANTHER" id="PTHR43246">
    <property type="entry name" value="PEPTIDYL-PROLYL CIS-TRANS ISOMERASE CYP38, CHLOROPLASTIC"/>
    <property type="match status" value="1"/>
</dbReference>
<dbReference type="EMBL" id="BAABBN010000004">
    <property type="protein sequence ID" value="GAA3917876.1"/>
    <property type="molecule type" value="Genomic_DNA"/>
</dbReference>
<protein>
    <recommendedName>
        <fullName evidence="5">Peptidyl-prolyl cis-trans isomerase</fullName>
        <shortName evidence="5">PPIase</shortName>
        <ecNumber evidence="5">5.2.1.8</ecNumber>
    </recommendedName>
</protein>
<keyword evidence="5" id="KW-0732">Signal</keyword>
<name>A0ABP7MA63_9GAMM</name>
<dbReference type="RefSeq" id="WP_344796330.1">
    <property type="nucleotide sequence ID" value="NZ_BAABBN010000004.1"/>
</dbReference>
<reference evidence="8" key="1">
    <citation type="journal article" date="2019" name="Int. J. Syst. Evol. Microbiol.">
        <title>The Global Catalogue of Microorganisms (GCM) 10K type strain sequencing project: providing services to taxonomists for standard genome sequencing and annotation.</title>
        <authorList>
            <consortium name="The Broad Institute Genomics Platform"/>
            <consortium name="The Broad Institute Genome Sequencing Center for Infectious Disease"/>
            <person name="Wu L."/>
            <person name="Ma J."/>
        </authorList>
    </citation>
    <scope>NUCLEOTIDE SEQUENCE [LARGE SCALE GENOMIC DNA]</scope>
    <source>
        <strain evidence="8">JCM 17551</strain>
    </source>
</reference>
<organism evidence="7 8">
    <name type="scientific">Litoribacillus peritrichatus</name>
    <dbReference type="NCBI Taxonomy" id="718191"/>
    <lineage>
        <taxon>Bacteria</taxon>
        <taxon>Pseudomonadati</taxon>
        <taxon>Pseudomonadota</taxon>
        <taxon>Gammaproteobacteria</taxon>
        <taxon>Oceanospirillales</taxon>
        <taxon>Oceanospirillaceae</taxon>
        <taxon>Litoribacillus</taxon>
    </lineage>
</organism>
<feature type="signal peptide" evidence="5">
    <location>
        <begin position="1"/>
        <end position="26"/>
    </location>
</feature>
<feature type="domain" description="PPIase cyclophilin-type" evidence="6">
    <location>
        <begin position="34"/>
        <end position="192"/>
    </location>
</feature>
<dbReference type="SUPFAM" id="SSF50891">
    <property type="entry name" value="Cyclophilin-like"/>
    <property type="match status" value="1"/>
</dbReference>
<dbReference type="InterPro" id="IPR044665">
    <property type="entry name" value="E_coli_cyclophilin_A-like"/>
</dbReference>
<dbReference type="InterPro" id="IPR020892">
    <property type="entry name" value="Cyclophilin-type_PPIase_CS"/>
</dbReference>
<evidence type="ECO:0000313" key="8">
    <source>
        <dbReference type="Proteomes" id="UP001501565"/>
    </source>
</evidence>
<comment type="function">
    <text evidence="1 5">PPIases accelerate the folding of proteins. It catalyzes the cis-trans isomerization of proline imidic peptide bonds in oligopeptides.</text>
</comment>
<evidence type="ECO:0000256" key="1">
    <source>
        <dbReference type="ARBA" id="ARBA00002388"/>
    </source>
</evidence>
<dbReference type="InterPro" id="IPR002130">
    <property type="entry name" value="Cyclophilin-type_PPIase_dom"/>
</dbReference>
<dbReference type="InterPro" id="IPR029000">
    <property type="entry name" value="Cyclophilin-like_dom_sf"/>
</dbReference>
<dbReference type="GO" id="GO:0016853">
    <property type="term" value="F:isomerase activity"/>
    <property type="evidence" value="ECO:0007669"/>
    <property type="project" value="UniProtKB-KW"/>
</dbReference>
<dbReference type="PRINTS" id="PR00153">
    <property type="entry name" value="CSAPPISMRASE"/>
</dbReference>
<comment type="similarity">
    <text evidence="2 5">Belongs to the cyclophilin-type PPIase family.</text>
</comment>
<comment type="catalytic activity">
    <reaction evidence="5">
        <text>[protein]-peptidylproline (omega=180) = [protein]-peptidylproline (omega=0)</text>
        <dbReference type="Rhea" id="RHEA:16237"/>
        <dbReference type="Rhea" id="RHEA-COMP:10747"/>
        <dbReference type="Rhea" id="RHEA-COMP:10748"/>
        <dbReference type="ChEBI" id="CHEBI:83833"/>
        <dbReference type="ChEBI" id="CHEBI:83834"/>
        <dbReference type="EC" id="5.2.1.8"/>
    </reaction>
</comment>
<evidence type="ECO:0000256" key="4">
    <source>
        <dbReference type="ARBA" id="ARBA00023235"/>
    </source>
</evidence>
<feature type="chain" id="PRO_5044980269" description="Peptidyl-prolyl cis-trans isomerase" evidence="5">
    <location>
        <begin position="27"/>
        <end position="211"/>
    </location>
</feature>
<dbReference type="PIRSF" id="PIRSF001467">
    <property type="entry name" value="Peptidylpro_ismrse"/>
    <property type="match status" value="1"/>
</dbReference>
<keyword evidence="3 5" id="KW-0697">Rotamase</keyword>